<comment type="similarity">
    <text evidence="1">Belongs to the PA-PLA1 family.</text>
</comment>
<feature type="compositionally biased region" description="Acidic residues" evidence="2">
    <location>
        <begin position="572"/>
        <end position="584"/>
    </location>
</feature>
<accession>A0ABR1CA40</accession>
<dbReference type="InterPro" id="IPR004177">
    <property type="entry name" value="DDHD_dom"/>
</dbReference>
<protein>
    <recommendedName>
        <fullName evidence="3">DDHD domain-containing protein</fullName>
    </recommendedName>
</protein>
<feature type="domain" description="DDHD" evidence="3">
    <location>
        <begin position="436"/>
        <end position="704"/>
    </location>
</feature>
<keyword evidence="5" id="KW-1185">Reference proteome</keyword>
<sequence>MQNATSSTSPPAKEDASPSVTAVPAPVPPARTKKKKVTDLRCFEVRWFYRKNEVDKWISFNGRDSLCLEAKYRSVFCIPLDDQMTVELLEQGFTFGQTVVVLDGLYKVNHDLTKVDSIYWKGDSCDIRRGTWFSQDWQPLEPPIADAIESHHLQYFRGQTIPEGTTVFSAKEASNKPQLTELHLEGMEIRWSSVIDVFLSFKRGAILRYIGWGKSQALRRGFQKEAELDDGPAEVGHLILVVHGIGQKGYENLIAENAQQVRDAVVSAMERCYPEEKTRPMFLPVEWRSALKLDDGVTDVITLPKMSSMRNALNSTAMDIMYYQSPLYRKEIVGGVVRQLNRIYSLFTENNPTFCGPVSIFAHSLGSVITYDILLHWSPFLLYDKYVTHAMDLHLKECTDVSNIEALKAFQQARDLLYEKIDGGINKMLQHNDEELQFKVKYLFAIGSPLAVFLVMRGATYSDLLPTRMNVERIFNIFHPYDPVAYRLEPLFISEYRHIRPVKLFSSNDLRARNSYDELPLEVYKSYLKKIKNENKSKKNKGDHIENSDFCTTNSLRVYCSKDSADTRSGGDDDIDDEDECDSDFDAKSGCSSPRCLTPPPPADSNSVEKPAKKGWFSSFTAAPKRNVRVASTSELPVEVAKEAEAELPLPERLLGSGTRPPHRIDFQLQPALTDKSYWSVLKSHFSYWTNADLALFMANVLFAKSSLNNEENRDGLPVSAEPGLTHDILVSRTSFRPKACNQVTGRCKGGGLESLPRNKLHMSTPGEQKKESPDFGGKPGTVAPGRTGLQESYRLPKRKGTKMAICTYNARTLAAEAAIEDLMMQAKKIKYDVIGLTETRRRHPLNVVYETGEELSLETCDSRGVGGVGVLVNPLSFLRCRRFSRSRRRLEQWAFNIQQIRI</sequence>
<dbReference type="Pfam" id="PF02862">
    <property type="entry name" value="DDHD"/>
    <property type="match status" value="1"/>
</dbReference>
<evidence type="ECO:0000313" key="4">
    <source>
        <dbReference type="EMBL" id="KAK6735351.1"/>
    </source>
</evidence>
<evidence type="ECO:0000256" key="2">
    <source>
        <dbReference type="SAM" id="MobiDB-lite"/>
    </source>
</evidence>
<feature type="region of interest" description="Disordered" evidence="2">
    <location>
        <begin position="747"/>
        <end position="789"/>
    </location>
</feature>
<evidence type="ECO:0000313" key="5">
    <source>
        <dbReference type="Proteomes" id="UP001303046"/>
    </source>
</evidence>
<feature type="region of interest" description="Disordered" evidence="2">
    <location>
        <begin position="562"/>
        <end position="610"/>
    </location>
</feature>
<dbReference type="PANTHER" id="PTHR23509:SF48">
    <property type="entry name" value="INTRACELLULAR PHOSPHOLIPASE A1"/>
    <property type="match status" value="1"/>
</dbReference>
<feature type="region of interest" description="Disordered" evidence="2">
    <location>
        <begin position="1"/>
        <end position="30"/>
    </location>
</feature>
<name>A0ABR1CA40_NECAM</name>
<dbReference type="InterPro" id="IPR029058">
    <property type="entry name" value="AB_hydrolase_fold"/>
</dbReference>
<evidence type="ECO:0000256" key="1">
    <source>
        <dbReference type="ARBA" id="ARBA00038464"/>
    </source>
</evidence>
<dbReference type="SUPFAM" id="SSF53474">
    <property type="entry name" value="alpha/beta-Hydrolases"/>
    <property type="match status" value="1"/>
</dbReference>
<comment type="caution">
    <text evidence="4">The sequence shown here is derived from an EMBL/GenBank/DDBJ whole genome shotgun (WGS) entry which is preliminary data.</text>
</comment>
<organism evidence="4 5">
    <name type="scientific">Necator americanus</name>
    <name type="common">Human hookworm</name>
    <dbReference type="NCBI Taxonomy" id="51031"/>
    <lineage>
        <taxon>Eukaryota</taxon>
        <taxon>Metazoa</taxon>
        <taxon>Ecdysozoa</taxon>
        <taxon>Nematoda</taxon>
        <taxon>Chromadorea</taxon>
        <taxon>Rhabditida</taxon>
        <taxon>Rhabditina</taxon>
        <taxon>Rhabditomorpha</taxon>
        <taxon>Strongyloidea</taxon>
        <taxon>Ancylostomatidae</taxon>
        <taxon>Bunostominae</taxon>
        <taxon>Necator</taxon>
    </lineage>
</organism>
<feature type="compositionally biased region" description="Polar residues" evidence="2">
    <location>
        <begin position="1"/>
        <end position="10"/>
    </location>
</feature>
<dbReference type="PANTHER" id="PTHR23509">
    <property type="entry name" value="PA-PL1 PHOSPHOLIPASE FAMILY"/>
    <property type="match status" value="1"/>
</dbReference>
<dbReference type="Proteomes" id="UP001303046">
    <property type="component" value="Unassembled WGS sequence"/>
</dbReference>
<dbReference type="PROSITE" id="PS51043">
    <property type="entry name" value="DDHD"/>
    <property type="match status" value="1"/>
</dbReference>
<dbReference type="EMBL" id="JAVFWL010000002">
    <property type="protein sequence ID" value="KAK6735351.1"/>
    <property type="molecule type" value="Genomic_DNA"/>
</dbReference>
<proteinExistence type="inferred from homology"/>
<evidence type="ECO:0000259" key="3">
    <source>
        <dbReference type="PROSITE" id="PS51043"/>
    </source>
</evidence>
<dbReference type="InterPro" id="IPR058055">
    <property type="entry name" value="PA-PLA1"/>
</dbReference>
<reference evidence="4 5" key="1">
    <citation type="submission" date="2023-08" db="EMBL/GenBank/DDBJ databases">
        <title>A Necator americanus chromosomal reference genome.</title>
        <authorList>
            <person name="Ilik V."/>
            <person name="Petrzelkova K.J."/>
            <person name="Pardy F."/>
            <person name="Fuh T."/>
            <person name="Niatou-Singa F.S."/>
            <person name="Gouil Q."/>
            <person name="Baker L."/>
            <person name="Ritchie M.E."/>
            <person name="Jex A.R."/>
            <person name="Gazzola D."/>
            <person name="Li H."/>
            <person name="Toshio Fujiwara R."/>
            <person name="Zhan B."/>
            <person name="Aroian R.V."/>
            <person name="Pafco B."/>
            <person name="Schwarz E.M."/>
        </authorList>
    </citation>
    <scope>NUCLEOTIDE SEQUENCE [LARGE SCALE GENOMIC DNA]</scope>
    <source>
        <strain evidence="4 5">Aroian</strain>
        <tissue evidence="4">Whole animal</tissue>
    </source>
</reference>
<gene>
    <name evidence="4" type="primary">Necator_chrII.g6306</name>
    <name evidence="4" type="ORF">RB195_018513</name>
</gene>
<dbReference type="SMART" id="SM01127">
    <property type="entry name" value="DDHD"/>
    <property type="match status" value="1"/>
</dbReference>